<dbReference type="PANTHER" id="PTHR19384:SF10">
    <property type="entry name" value="NADPH-DEPENDENT DIFLAVIN OXIDOREDUCTASE 1"/>
    <property type="match status" value="1"/>
</dbReference>
<feature type="domain" description="Flavodoxin-like" evidence="10">
    <location>
        <begin position="14"/>
        <end position="158"/>
    </location>
</feature>
<evidence type="ECO:0000256" key="9">
    <source>
        <dbReference type="HAMAP-Rule" id="MF_03178"/>
    </source>
</evidence>
<feature type="binding site" evidence="9">
    <location>
        <begin position="67"/>
        <end position="70"/>
    </location>
    <ligand>
        <name>FMN</name>
        <dbReference type="ChEBI" id="CHEBI:58210"/>
    </ligand>
</feature>
<comment type="similarity">
    <text evidence="9">In the C-terminal section; belongs to the flavoprotein pyridine nucleotide cytochrome reductase family.</text>
</comment>
<dbReference type="RefSeq" id="XP_001880050.1">
    <property type="nucleotide sequence ID" value="XM_001880015.1"/>
</dbReference>
<dbReference type="Gene3D" id="1.20.990.10">
    <property type="entry name" value="NADPH-cytochrome p450 Reductase, Chain A, domain 3"/>
    <property type="match status" value="1"/>
</dbReference>
<dbReference type="Pfam" id="PF00258">
    <property type="entry name" value="Flavodoxin_1"/>
    <property type="match status" value="1"/>
</dbReference>
<dbReference type="InterPro" id="IPR039261">
    <property type="entry name" value="FNR_nucleotide-bd"/>
</dbReference>
<dbReference type="InterPro" id="IPR017927">
    <property type="entry name" value="FAD-bd_FR_type"/>
</dbReference>
<protein>
    <recommendedName>
        <fullName evidence="9">NADPH-dependent diflavin oxidoreductase 1</fullName>
        <ecNumber evidence="9">1.18.1.-</ecNumber>
    </recommendedName>
    <alternativeName>
        <fullName evidence="9">NADPH-dependent FMN and FAD-containing oxidoreductase</fullName>
    </alternativeName>
</protein>
<keyword evidence="8 9" id="KW-0560">Oxidoreductase</keyword>
<dbReference type="SUPFAM" id="SSF63380">
    <property type="entry name" value="Riboflavin synthase domain-like"/>
    <property type="match status" value="1"/>
</dbReference>
<dbReference type="InterPro" id="IPR023173">
    <property type="entry name" value="NADPH_Cyt_P450_Rdtase_alpha"/>
</dbReference>
<feature type="binding site" evidence="9">
    <location>
        <begin position="20"/>
        <end position="25"/>
    </location>
    <ligand>
        <name>FMN</name>
        <dbReference type="ChEBI" id="CHEBI:58210"/>
    </ligand>
</feature>
<keyword evidence="6 9" id="KW-0274">FAD</keyword>
<dbReference type="GO" id="GO:0010181">
    <property type="term" value="F:FMN binding"/>
    <property type="evidence" value="ECO:0007669"/>
    <property type="project" value="UniProtKB-UniRule"/>
</dbReference>
<dbReference type="Pfam" id="PF00667">
    <property type="entry name" value="FAD_binding_1"/>
    <property type="match status" value="1"/>
</dbReference>
<dbReference type="Pfam" id="PF00175">
    <property type="entry name" value="NAD_binding_1"/>
    <property type="match status" value="1"/>
</dbReference>
<feature type="binding site" evidence="9">
    <location>
        <position position="595"/>
    </location>
    <ligand>
        <name>FAD</name>
        <dbReference type="ChEBI" id="CHEBI:57692"/>
    </ligand>
</feature>
<dbReference type="GO" id="GO:0005739">
    <property type="term" value="C:mitochondrion"/>
    <property type="evidence" value="ECO:0007669"/>
    <property type="project" value="UniProtKB-SubCell"/>
</dbReference>
<feature type="binding site" evidence="9">
    <location>
        <begin position="415"/>
        <end position="418"/>
    </location>
    <ligand>
        <name>FAD</name>
        <dbReference type="ChEBI" id="CHEBI:57692"/>
    </ligand>
</feature>
<comment type="function">
    <text evidence="9">NADPH-dependent reductase which is a central component of the cytosolic iron-sulfur (Fe-S) protein assembly (CIA) machinery. Transfers electrons from NADPH via its FAD and FMN prosthetic groups to the [2Fe-2S] cluster of DRE2, another key component of the CIA machinery. In turn, this reduced cluster provides electrons for assembly of cytosolic iron-sulfur cluster proteins. Positively controls H(2)O(2)-induced cell death.</text>
</comment>
<dbReference type="FunFam" id="3.40.50.80:FF:000032">
    <property type="entry name" value="NADPH-dependent diflavin oxidoreductase 1"/>
    <property type="match status" value="1"/>
</dbReference>
<dbReference type="InterPro" id="IPR001433">
    <property type="entry name" value="OxRdtase_FAD/NAD-bd"/>
</dbReference>
<comment type="similarity">
    <text evidence="9">Belongs to the NADPH-dependent diflavin oxidoreductase NDOR1 family.</text>
</comment>
<dbReference type="GeneID" id="6075383"/>
<evidence type="ECO:0000256" key="2">
    <source>
        <dbReference type="ARBA" id="ARBA00001974"/>
    </source>
</evidence>
<dbReference type="Gene3D" id="3.40.50.80">
    <property type="entry name" value="Nucleotide-binding domain of ferredoxin-NADP reductase (FNR) module"/>
    <property type="match status" value="1"/>
</dbReference>
<dbReference type="STRING" id="486041.B0D7S9"/>
<keyword evidence="4 9" id="KW-0285">Flavoprotein</keyword>
<dbReference type="GO" id="GO:0050661">
    <property type="term" value="F:NADP binding"/>
    <property type="evidence" value="ECO:0007669"/>
    <property type="project" value="UniProtKB-UniRule"/>
</dbReference>
<feature type="domain" description="FAD-binding FR-type" evidence="11">
    <location>
        <begin position="205"/>
        <end position="442"/>
    </location>
</feature>
<dbReference type="InterPro" id="IPR008254">
    <property type="entry name" value="Flavodoxin/NO_synth"/>
</dbReference>
<feature type="binding site" evidence="9">
    <location>
        <begin position="511"/>
        <end position="512"/>
    </location>
    <ligand>
        <name>NADP(+)</name>
        <dbReference type="ChEBI" id="CHEBI:58349"/>
    </ligand>
</feature>
<dbReference type="InterPro" id="IPR017938">
    <property type="entry name" value="Riboflavin_synthase-like_b-brl"/>
</dbReference>
<dbReference type="EMBL" id="DS547099">
    <property type="protein sequence ID" value="EDR09701.1"/>
    <property type="molecule type" value="Genomic_DNA"/>
</dbReference>
<comment type="subcellular location">
    <subcellularLocation>
        <location evidence="9">Cytoplasm</location>
    </subcellularLocation>
    <subcellularLocation>
        <location evidence="9">Mitochondrion</location>
    </subcellularLocation>
    <text evidence="9">Relocalizes to mitochondria after H(2)O(2) exposure.</text>
</comment>
<comment type="cofactor">
    <cofactor evidence="1 9">
        <name>FMN</name>
        <dbReference type="ChEBI" id="CHEBI:58210"/>
    </cofactor>
</comment>
<accession>B0D7S9</accession>
<dbReference type="InParanoid" id="B0D7S9"/>
<reference evidence="12 13" key="1">
    <citation type="journal article" date="2008" name="Nature">
        <title>The genome of Laccaria bicolor provides insights into mycorrhizal symbiosis.</title>
        <authorList>
            <person name="Martin F."/>
            <person name="Aerts A."/>
            <person name="Ahren D."/>
            <person name="Brun A."/>
            <person name="Danchin E.G.J."/>
            <person name="Duchaussoy F."/>
            <person name="Gibon J."/>
            <person name="Kohler A."/>
            <person name="Lindquist E."/>
            <person name="Pereda V."/>
            <person name="Salamov A."/>
            <person name="Shapiro H.J."/>
            <person name="Wuyts J."/>
            <person name="Blaudez D."/>
            <person name="Buee M."/>
            <person name="Brokstein P."/>
            <person name="Canbaeck B."/>
            <person name="Cohen D."/>
            <person name="Courty P.E."/>
            <person name="Coutinho P.M."/>
            <person name="Delaruelle C."/>
            <person name="Detter J.C."/>
            <person name="Deveau A."/>
            <person name="DiFazio S."/>
            <person name="Duplessis S."/>
            <person name="Fraissinet-Tachet L."/>
            <person name="Lucic E."/>
            <person name="Frey-Klett P."/>
            <person name="Fourrey C."/>
            <person name="Feussner I."/>
            <person name="Gay G."/>
            <person name="Grimwood J."/>
            <person name="Hoegger P.J."/>
            <person name="Jain P."/>
            <person name="Kilaru S."/>
            <person name="Labbe J."/>
            <person name="Lin Y.C."/>
            <person name="Legue V."/>
            <person name="Le Tacon F."/>
            <person name="Marmeisse R."/>
            <person name="Melayah D."/>
            <person name="Montanini B."/>
            <person name="Muratet M."/>
            <person name="Nehls U."/>
            <person name="Niculita-Hirzel H."/>
            <person name="Oudot-Le Secq M.P."/>
            <person name="Peter M."/>
            <person name="Quesneville H."/>
            <person name="Rajashekar B."/>
            <person name="Reich M."/>
            <person name="Rouhier N."/>
            <person name="Schmutz J."/>
            <person name="Yin T."/>
            <person name="Chalot M."/>
            <person name="Henrissat B."/>
            <person name="Kuees U."/>
            <person name="Lucas S."/>
            <person name="Van de Peer Y."/>
            <person name="Podila G.K."/>
            <person name="Polle A."/>
            <person name="Pukkila P.J."/>
            <person name="Richardson P.M."/>
            <person name="Rouze P."/>
            <person name="Sanders I.R."/>
            <person name="Stajich J.E."/>
            <person name="Tunlid A."/>
            <person name="Tuskan G."/>
            <person name="Grigoriev I.V."/>
        </authorList>
    </citation>
    <scope>NUCLEOTIDE SEQUENCE [LARGE SCALE GENOMIC DNA]</scope>
    <source>
        <strain evidence="13">S238N-H82 / ATCC MYA-4686</strain>
    </source>
</reference>
<keyword evidence="5 9" id="KW-0288">FMN</keyword>
<feature type="binding site" evidence="9">
    <location>
        <position position="456"/>
    </location>
    <ligand>
        <name>NADP(+)</name>
        <dbReference type="ChEBI" id="CHEBI:58349"/>
    </ligand>
</feature>
<keyword evidence="7 9" id="KW-0521">NADP</keyword>
<evidence type="ECO:0000256" key="1">
    <source>
        <dbReference type="ARBA" id="ARBA00001917"/>
    </source>
</evidence>
<evidence type="ECO:0000256" key="3">
    <source>
        <dbReference type="ARBA" id="ARBA00022490"/>
    </source>
</evidence>
<dbReference type="HOGENOM" id="CLU_001570_17_6_1"/>
<dbReference type="PROSITE" id="PS50902">
    <property type="entry name" value="FLAVODOXIN_LIKE"/>
    <property type="match status" value="1"/>
</dbReference>
<evidence type="ECO:0000256" key="7">
    <source>
        <dbReference type="ARBA" id="ARBA00022857"/>
    </source>
</evidence>
<keyword evidence="13" id="KW-1185">Reference proteome</keyword>
<comment type="caution">
    <text evidence="9">Lacks conserved residue(s) required for the propagation of feature annotation.</text>
</comment>
<comment type="similarity">
    <text evidence="9">In the N-terminal section; belongs to the flavodoxin family.</text>
</comment>
<dbReference type="PANTHER" id="PTHR19384">
    <property type="entry name" value="NITRIC OXIDE SYNTHASE-RELATED"/>
    <property type="match status" value="1"/>
</dbReference>
<comment type="subunit">
    <text evidence="9">Interacts with DRE2; as part of the cytosolic iron-sulfur (Fe-S) protein assembly (CIA) machinery.</text>
</comment>
<dbReference type="GO" id="GO:0050660">
    <property type="term" value="F:flavin adenine dinucleotide binding"/>
    <property type="evidence" value="ECO:0007669"/>
    <property type="project" value="UniProtKB-UniRule"/>
</dbReference>
<evidence type="ECO:0000256" key="6">
    <source>
        <dbReference type="ARBA" id="ARBA00022827"/>
    </source>
</evidence>
<feature type="binding site" evidence="9">
    <location>
        <position position="351"/>
    </location>
    <ligand>
        <name>FAD</name>
        <dbReference type="ChEBI" id="CHEBI:57692"/>
    </ligand>
</feature>
<dbReference type="Gene3D" id="3.40.50.360">
    <property type="match status" value="1"/>
</dbReference>
<dbReference type="GO" id="GO:0016226">
    <property type="term" value="P:iron-sulfur cluster assembly"/>
    <property type="evidence" value="ECO:0007669"/>
    <property type="project" value="UniProtKB-UniRule"/>
</dbReference>
<feature type="binding site" evidence="9">
    <location>
        <begin position="381"/>
        <end position="384"/>
    </location>
    <ligand>
        <name>FAD</name>
        <dbReference type="ChEBI" id="CHEBI:57692"/>
    </ligand>
</feature>
<dbReference type="SUPFAM" id="SSF52343">
    <property type="entry name" value="Ferredoxin reductase-like, C-terminal NADP-linked domain"/>
    <property type="match status" value="1"/>
</dbReference>
<dbReference type="PRINTS" id="PR00369">
    <property type="entry name" value="FLAVODOXIN"/>
</dbReference>
<dbReference type="Proteomes" id="UP000001194">
    <property type="component" value="Unassembled WGS sequence"/>
</dbReference>
<evidence type="ECO:0000256" key="4">
    <source>
        <dbReference type="ARBA" id="ARBA00022630"/>
    </source>
</evidence>
<keyword evidence="9" id="KW-0496">Mitochondrion</keyword>
<evidence type="ECO:0000259" key="10">
    <source>
        <dbReference type="PROSITE" id="PS50902"/>
    </source>
</evidence>
<keyword evidence="3 9" id="KW-0963">Cytoplasm</keyword>
<dbReference type="HAMAP" id="MF_03178">
    <property type="entry name" value="NDOR1"/>
    <property type="match status" value="1"/>
</dbReference>
<dbReference type="GO" id="GO:0016651">
    <property type="term" value="F:oxidoreductase activity, acting on NAD(P)H"/>
    <property type="evidence" value="ECO:0007669"/>
    <property type="project" value="UniProtKB-UniRule"/>
</dbReference>
<proteinExistence type="inferred from homology"/>
<dbReference type="SMR" id="B0D7S9"/>
<evidence type="ECO:0000256" key="5">
    <source>
        <dbReference type="ARBA" id="ARBA00022643"/>
    </source>
</evidence>
<comment type="catalytic activity">
    <reaction evidence="9">
        <text>2 oxidized [2Fe-2S]-[protein] + NADPH = 2 reduced [2Fe-2S]-[protein] + NADP(+) + H(+)</text>
        <dbReference type="Rhea" id="RHEA:67716"/>
        <dbReference type="Rhea" id="RHEA-COMP:17327"/>
        <dbReference type="Rhea" id="RHEA-COMP:17328"/>
        <dbReference type="ChEBI" id="CHEBI:15378"/>
        <dbReference type="ChEBI" id="CHEBI:33737"/>
        <dbReference type="ChEBI" id="CHEBI:33738"/>
        <dbReference type="ChEBI" id="CHEBI:57783"/>
        <dbReference type="ChEBI" id="CHEBI:58349"/>
    </reaction>
</comment>
<gene>
    <name evidence="9" type="primary">TAH18</name>
    <name evidence="12" type="ORF">LACBIDRAFT_189949</name>
</gene>
<dbReference type="OrthoDB" id="1856718at2759"/>
<feature type="binding site" evidence="9">
    <location>
        <begin position="105"/>
        <end position="114"/>
    </location>
    <ligand>
        <name>FMN</name>
        <dbReference type="ChEBI" id="CHEBI:58210"/>
    </ligand>
</feature>
<dbReference type="GO" id="GO:0005829">
    <property type="term" value="C:cytosol"/>
    <property type="evidence" value="ECO:0007669"/>
    <property type="project" value="TreeGrafter"/>
</dbReference>
<dbReference type="FunCoup" id="B0D7S9">
    <property type="interactions" value="427"/>
</dbReference>
<dbReference type="InterPro" id="IPR003097">
    <property type="entry name" value="CysJ-like_FAD-binding"/>
</dbReference>
<dbReference type="SUPFAM" id="SSF52218">
    <property type="entry name" value="Flavoproteins"/>
    <property type="match status" value="1"/>
</dbReference>
<dbReference type="InterPro" id="IPR001094">
    <property type="entry name" value="Flavdoxin-like"/>
</dbReference>
<evidence type="ECO:0000313" key="13">
    <source>
        <dbReference type="Proteomes" id="UP000001194"/>
    </source>
</evidence>
<dbReference type="PRINTS" id="PR00371">
    <property type="entry name" value="FPNCR"/>
</dbReference>
<organism evidence="13">
    <name type="scientific">Laccaria bicolor (strain S238N-H82 / ATCC MYA-4686)</name>
    <name type="common">Bicoloured deceiver</name>
    <name type="synonym">Laccaria laccata var. bicolor</name>
    <dbReference type="NCBI Taxonomy" id="486041"/>
    <lineage>
        <taxon>Eukaryota</taxon>
        <taxon>Fungi</taxon>
        <taxon>Dikarya</taxon>
        <taxon>Basidiomycota</taxon>
        <taxon>Agaricomycotina</taxon>
        <taxon>Agaricomycetes</taxon>
        <taxon>Agaricomycetidae</taxon>
        <taxon>Agaricales</taxon>
        <taxon>Agaricineae</taxon>
        <taxon>Hydnangiaceae</taxon>
        <taxon>Laccaria</taxon>
    </lineage>
</organism>
<comment type="cofactor">
    <cofactor evidence="2 9">
        <name>FAD</name>
        <dbReference type="ChEBI" id="CHEBI:57692"/>
    </cofactor>
</comment>
<feature type="binding site" evidence="9">
    <location>
        <position position="140"/>
    </location>
    <ligand>
        <name>FMN</name>
        <dbReference type="ChEBI" id="CHEBI:58210"/>
    </ligand>
</feature>
<dbReference type="Gene3D" id="2.40.30.10">
    <property type="entry name" value="Translation factors"/>
    <property type="match status" value="1"/>
</dbReference>
<dbReference type="InterPro" id="IPR001709">
    <property type="entry name" value="Flavoprot_Pyr_Nucl_cyt_Rdtase"/>
</dbReference>
<dbReference type="PROSITE" id="PS51384">
    <property type="entry name" value="FAD_FR"/>
    <property type="match status" value="1"/>
</dbReference>
<dbReference type="GO" id="GO:0160246">
    <property type="term" value="F:NADPH-iron-sulfur [2Fe-2S] protein oxidoreductase activity"/>
    <property type="evidence" value="ECO:0007669"/>
    <property type="project" value="InterPro"/>
</dbReference>
<dbReference type="AlphaFoldDB" id="B0D7S9"/>
<sequence length="596" mass="68114">MESHSGDFDDSRKLLILFATETGNAQDSADYIARQCRRIAFNCRVVSMDAYPPHDLISEDLVVFVVSTTGSGVEPRSMTELWTMLLRSDLPNDLFEDLPFAVFGLGDTSYEKFCWAAKKLSRRMESLGGFEICERGDGDEQHRFGIDEVLHPWTEKLLKALLELFPLPTGAKVGSGDVVPPPRVIIRNEPAYNDEQVTDPLDEDEKYHTVTVKKNVRITAADWYQDVRHIELDLGDENLVYNPGDVAIIHPISSTLEVESFLTMMGWGNIADQGITIERSQLDQSLPDHLPSRSTLRTIFTRYLDFNAVPRRSFFRYIRHFTTDAAEREKLDEFLSLEGADDLYDYCHRVRRTIQEILAEFRHVRIPQDYIFDVFPPLRPRHFSIASSIKRHPKQLHLCVAIVKYRTKLKMPRRGVCTSYLSSIQPGESLRIGILQGLIKLPPDHKTPIICVAPGTGLAPMRSVIEERIHHESQANTLYFGCRSATQDQHYGTEWTSYASSRDIVYQTAFSRDQPEGTKRIYVQDRIREDAERIWKIIGEEKGWVYISGSSNKMPLAVKEAIAYSVELHGGYSSEEAKHYVDAMVKDGRLIEECWS</sequence>
<name>B0D7S9_LACBS</name>
<dbReference type="EC" id="1.18.1.-" evidence="9"/>
<dbReference type="InterPro" id="IPR029039">
    <property type="entry name" value="Flavoprotein-like_sf"/>
</dbReference>
<evidence type="ECO:0000256" key="8">
    <source>
        <dbReference type="ARBA" id="ARBA00023002"/>
    </source>
</evidence>
<evidence type="ECO:0000259" key="11">
    <source>
        <dbReference type="PROSITE" id="PS51384"/>
    </source>
</evidence>
<evidence type="ECO:0000313" key="12">
    <source>
        <dbReference type="EMBL" id="EDR09701.1"/>
    </source>
</evidence>
<feature type="binding site" evidence="9">
    <location>
        <begin position="520"/>
        <end position="524"/>
    </location>
    <ligand>
        <name>NADP(+)</name>
        <dbReference type="ChEBI" id="CHEBI:58349"/>
    </ligand>
</feature>
<dbReference type="InterPro" id="IPR028879">
    <property type="entry name" value="NDOR1"/>
</dbReference>
<dbReference type="KEGG" id="lbc:LACBIDRAFT_189949"/>